<gene>
    <name evidence="2" type="ORF">ABEG18_13940</name>
</gene>
<proteinExistence type="predicted"/>
<name>A0AAU7J987_9HYPH</name>
<organism evidence="2">
    <name type="scientific">Alsobacter sp. KACC 23698</name>
    <dbReference type="NCBI Taxonomy" id="3149229"/>
    <lineage>
        <taxon>Bacteria</taxon>
        <taxon>Pseudomonadati</taxon>
        <taxon>Pseudomonadota</taxon>
        <taxon>Alphaproteobacteria</taxon>
        <taxon>Hyphomicrobiales</taxon>
        <taxon>Alsobacteraceae</taxon>
        <taxon>Alsobacter</taxon>
    </lineage>
</organism>
<feature type="region of interest" description="Disordered" evidence="1">
    <location>
        <begin position="53"/>
        <end position="72"/>
    </location>
</feature>
<protein>
    <submittedName>
        <fullName evidence="2">Uncharacterized protein</fullName>
    </submittedName>
</protein>
<reference evidence="2" key="1">
    <citation type="submission" date="2024-05" db="EMBL/GenBank/DDBJ databases">
        <authorList>
            <person name="Kim S."/>
            <person name="Heo J."/>
            <person name="Choi H."/>
            <person name="Choi Y."/>
            <person name="Kwon S.-W."/>
            <person name="Kim Y."/>
        </authorList>
    </citation>
    <scope>NUCLEOTIDE SEQUENCE</scope>
    <source>
        <strain evidence="2">KACC 23698</strain>
    </source>
</reference>
<accession>A0AAU7J987</accession>
<evidence type="ECO:0000256" key="1">
    <source>
        <dbReference type="SAM" id="MobiDB-lite"/>
    </source>
</evidence>
<dbReference type="EMBL" id="CP157484">
    <property type="protein sequence ID" value="XBO36843.1"/>
    <property type="molecule type" value="Genomic_DNA"/>
</dbReference>
<sequence>MQNCFTQWLEAVAAHCHDGQKTLVDADRLVLRDWFVDRMPPAEAAARLARCVGREDRPDDDGPAGQAVRPAA</sequence>
<evidence type="ECO:0000313" key="2">
    <source>
        <dbReference type="EMBL" id="XBO36843.1"/>
    </source>
</evidence>
<dbReference type="AlphaFoldDB" id="A0AAU7J987"/>
<dbReference type="RefSeq" id="WP_406853659.1">
    <property type="nucleotide sequence ID" value="NZ_CP157484.1"/>
</dbReference>